<comment type="caution">
    <text evidence="5">The sequence shown here is derived from an EMBL/GenBank/DDBJ whole genome shotgun (WGS) entry which is preliminary data.</text>
</comment>
<dbReference type="RefSeq" id="WP_189484778.1">
    <property type="nucleotide sequence ID" value="NZ_BMZB01000001.1"/>
</dbReference>
<gene>
    <name evidence="5" type="ORF">GCM10011273_04990</name>
</gene>
<dbReference type="Gene3D" id="1.20.1300.10">
    <property type="entry name" value="Fumarate reductase/succinate dehydrogenase, transmembrane subunit"/>
    <property type="match status" value="1"/>
</dbReference>
<dbReference type="AlphaFoldDB" id="A0A918PU72"/>
<dbReference type="SUPFAM" id="SSF81343">
    <property type="entry name" value="Fumarate reductase respiratory complex transmembrane subunits"/>
    <property type="match status" value="1"/>
</dbReference>
<dbReference type="InterPro" id="IPR034804">
    <property type="entry name" value="SQR/QFR_C/D"/>
</dbReference>
<reference evidence="5" key="2">
    <citation type="submission" date="2020-09" db="EMBL/GenBank/DDBJ databases">
        <authorList>
            <person name="Sun Q."/>
            <person name="Kim S."/>
        </authorList>
    </citation>
    <scope>NUCLEOTIDE SEQUENCE</scope>
    <source>
        <strain evidence="5">KCTC 32296</strain>
    </source>
</reference>
<evidence type="ECO:0000256" key="2">
    <source>
        <dbReference type="ARBA" id="ARBA00004050"/>
    </source>
</evidence>
<sequence length="124" mass="13949">MVDSYLRERSSKDWKKSEKHGAAEWLAERWTSIALIVLTGWSLWSAYGLMGQGYDAALAFLRVPLNAGLMALTFVITVWHTYMGLNANVLDYFPNSRLIKLVSFIFCLLLLIAALGGLFLAFKV</sequence>
<feature type="transmembrane region" description="Helical" evidence="4">
    <location>
        <begin position="59"/>
        <end position="82"/>
    </location>
</feature>
<dbReference type="NCBIfam" id="TIGR02968">
    <property type="entry name" value="succ_dehyd_anc"/>
    <property type="match status" value="1"/>
</dbReference>
<feature type="transmembrane region" description="Helical" evidence="4">
    <location>
        <begin position="30"/>
        <end position="47"/>
    </location>
</feature>
<keyword evidence="6" id="KW-1185">Reference proteome</keyword>
<accession>A0A918PU72</accession>
<evidence type="ECO:0000313" key="6">
    <source>
        <dbReference type="Proteomes" id="UP000662572"/>
    </source>
</evidence>
<keyword evidence="4" id="KW-0472">Membrane</keyword>
<feature type="transmembrane region" description="Helical" evidence="4">
    <location>
        <begin position="102"/>
        <end position="122"/>
    </location>
</feature>
<comment type="function">
    <text evidence="2">Membrane-anchoring subunit of succinate dehydrogenase (SDH).</text>
</comment>
<dbReference type="Pfam" id="PF05328">
    <property type="entry name" value="CybS"/>
    <property type="match status" value="1"/>
</dbReference>
<dbReference type="GO" id="GO:0006099">
    <property type="term" value="P:tricarboxylic acid cycle"/>
    <property type="evidence" value="ECO:0007669"/>
    <property type="project" value="InterPro"/>
</dbReference>
<dbReference type="Proteomes" id="UP000662572">
    <property type="component" value="Unassembled WGS sequence"/>
</dbReference>
<evidence type="ECO:0000256" key="3">
    <source>
        <dbReference type="ARBA" id="ARBA00004141"/>
    </source>
</evidence>
<protein>
    <recommendedName>
        <fullName evidence="7">Succinate dehydrogenase hydrophobic membrane anchor subunit</fullName>
    </recommendedName>
</protein>
<proteinExistence type="predicted"/>
<keyword evidence="4" id="KW-0812">Transmembrane</keyword>
<evidence type="ECO:0008006" key="7">
    <source>
        <dbReference type="Google" id="ProtNLM"/>
    </source>
</evidence>
<dbReference type="GO" id="GO:0016020">
    <property type="term" value="C:membrane"/>
    <property type="evidence" value="ECO:0007669"/>
    <property type="project" value="UniProtKB-SubCell"/>
</dbReference>
<evidence type="ECO:0000256" key="1">
    <source>
        <dbReference type="ARBA" id="ARBA00001971"/>
    </source>
</evidence>
<keyword evidence="4" id="KW-1133">Transmembrane helix</keyword>
<evidence type="ECO:0000313" key="5">
    <source>
        <dbReference type="EMBL" id="GGZ23077.1"/>
    </source>
</evidence>
<dbReference type="InterPro" id="IPR014312">
    <property type="entry name" value="Succ_DH_anchor"/>
</dbReference>
<organism evidence="5 6">
    <name type="scientific">Asticcacaulis endophyticus</name>
    <dbReference type="NCBI Taxonomy" id="1395890"/>
    <lineage>
        <taxon>Bacteria</taxon>
        <taxon>Pseudomonadati</taxon>
        <taxon>Pseudomonadota</taxon>
        <taxon>Alphaproteobacteria</taxon>
        <taxon>Caulobacterales</taxon>
        <taxon>Caulobacteraceae</taxon>
        <taxon>Asticcacaulis</taxon>
    </lineage>
</organism>
<dbReference type="GO" id="GO:0020037">
    <property type="term" value="F:heme binding"/>
    <property type="evidence" value="ECO:0007669"/>
    <property type="project" value="InterPro"/>
</dbReference>
<comment type="subcellular location">
    <subcellularLocation>
        <location evidence="3">Membrane</location>
        <topology evidence="3">Multi-pass membrane protein</topology>
    </subcellularLocation>
</comment>
<reference evidence="5" key="1">
    <citation type="journal article" date="2014" name="Int. J. Syst. Evol. Microbiol.">
        <title>Complete genome sequence of Corynebacterium casei LMG S-19264T (=DSM 44701T), isolated from a smear-ripened cheese.</title>
        <authorList>
            <consortium name="US DOE Joint Genome Institute (JGI-PGF)"/>
            <person name="Walter F."/>
            <person name="Albersmeier A."/>
            <person name="Kalinowski J."/>
            <person name="Ruckert C."/>
        </authorList>
    </citation>
    <scope>NUCLEOTIDE SEQUENCE</scope>
    <source>
        <strain evidence="5">KCTC 32296</strain>
    </source>
</reference>
<dbReference type="EMBL" id="BMZB01000001">
    <property type="protein sequence ID" value="GGZ23077.1"/>
    <property type="molecule type" value="Genomic_DNA"/>
</dbReference>
<name>A0A918PU72_9CAUL</name>
<comment type="cofactor">
    <cofactor evidence="1">
        <name>heme</name>
        <dbReference type="ChEBI" id="CHEBI:30413"/>
    </cofactor>
</comment>
<evidence type="ECO:0000256" key="4">
    <source>
        <dbReference type="SAM" id="Phobius"/>
    </source>
</evidence>